<comment type="caution">
    <text evidence="11">The sequence shown here is derived from an EMBL/GenBank/DDBJ whole genome shotgun (WGS) entry which is preliminary data.</text>
</comment>
<keyword evidence="4" id="KW-0004">4Fe-4S</keyword>
<keyword evidence="9" id="KW-0411">Iron-sulfur</keyword>
<dbReference type="InterPro" id="IPR007197">
    <property type="entry name" value="rSAM"/>
</dbReference>
<dbReference type="Proteomes" id="UP000886476">
    <property type="component" value="Unassembled WGS sequence"/>
</dbReference>
<evidence type="ECO:0000313" key="11">
    <source>
        <dbReference type="EMBL" id="NPU69690.1"/>
    </source>
</evidence>
<dbReference type="PANTHER" id="PTHR30538">
    <property type="entry name" value="LYSINE 2,3-AMINOMUTASE-RELATED"/>
    <property type="match status" value="1"/>
</dbReference>
<comment type="cofactor">
    <cofactor evidence="2">
        <name>[4Fe-4S] cluster</name>
        <dbReference type="ChEBI" id="CHEBI:49883"/>
    </cofactor>
</comment>
<dbReference type="RefSeq" id="WP_172114972.1">
    <property type="nucleotide sequence ID" value="NZ_JABFDM010000024.1"/>
</dbReference>
<dbReference type="SUPFAM" id="SSF102114">
    <property type="entry name" value="Radical SAM enzymes"/>
    <property type="match status" value="1"/>
</dbReference>
<evidence type="ECO:0000256" key="2">
    <source>
        <dbReference type="ARBA" id="ARBA00001966"/>
    </source>
</evidence>
<keyword evidence="12" id="KW-1185">Reference proteome</keyword>
<dbReference type="PROSITE" id="PS51918">
    <property type="entry name" value="RADICAL_SAM"/>
    <property type="match status" value="1"/>
</dbReference>
<dbReference type="CDD" id="cd01335">
    <property type="entry name" value="Radical_SAM"/>
    <property type="match status" value="1"/>
</dbReference>
<dbReference type="InterPro" id="IPR058240">
    <property type="entry name" value="rSAM_sf"/>
</dbReference>
<evidence type="ECO:0000256" key="5">
    <source>
        <dbReference type="ARBA" id="ARBA00022691"/>
    </source>
</evidence>
<dbReference type="Gene3D" id="3.20.20.70">
    <property type="entry name" value="Aldolase class I"/>
    <property type="match status" value="1"/>
</dbReference>
<dbReference type="InterPro" id="IPR013785">
    <property type="entry name" value="Aldolase_TIM"/>
</dbReference>
<dbReference type="Pfam" id="PF04055">
    <property type="entry name" value="Radical_SAM"/>
    <property type="match status" value="1"/>
</dbReference>
<keyword evidence="7" id="KW-0663">Pyridoxal phosphate</keyword>
<keyword evidence="6" id="KW-0479">Metal-binding</keyword>
<reference evidence="11" key="1">
    <citation type="submission" date="2020-05" db="EMBL/GenBank/DDBJ databases">
        <title>Nod-independent and nitrogen-fixing Bradyrhizobium aeschynomene sp. nov. isolated from nodules of Aeschynomene indica.</title>
        <authorList>
            <person name="Zhang Z."/>
        </authorList>
    </citation>
    <scope>NUCLEOTIDE SEQUENCE</scope>
    <source>
        <strain evidence="11">83012</strain>
    </source>
</reference>
<keyword evidence="5" id="KW-0949">S-adenosyl-L-methionine</keyword>
<proteinExistence type="inferred from homology"/>
<comment type="cofactor">
    <cofactor evidence="1">
        <name>pyridoxal 5'-phosphate</name>
        <dbReference type="ChEBI" id="CHEBI:597326"/>
    </cofactor>
</comment>
<feature type="domain" description="Radical SAM core" evidence="10">
    <location>
        <begin position="86"/>
        <end position="299"/>
    </location>
</feature>
<gene>
    <name evidence="11" type="ORF">HL667_32130</name>
</gene>
<evidence type="ECO:0000256" key="1">
    <source>
        <dbReference type="ARBA" id="ARBA00001933"/>
    </source>
</evidence>
<dbReference type="EMBL" id="JABFDN010000021">
    <property type="protein sequence ID" value="NPU69690.1"/>
    <property type="molecule type" value="Genomic_DNA"/>
</dbReference>
<organism evidence="11 12">
    <name type="scientific">Bradyrhizobium aeschynomenes</name>
    <dbReference type="NCBI Taxonomy" id="2734909"/>
    <lineage>
        <taxon>Bacteria</taxon>
        <taxon>Pseudomonadati</taxon>
        <taxon>Pseudomonadota</taxon>
        <taxon>Alphaproteobacteria</taxon>
        <taxon>Hyphomicrobiales</taxon>
        <taxon>Nitrobacteraceae</taxon>
        <taxon>Bradyrhizobium</taxon>
    </lineage>
</organism>
<dbReference type="PANTHER" id="PTHR30538:SF0">
    <property type="entry name" value="L-LYSINE 2,3-AMINOMUTASE AQ_1632-RELATED"/>
    <property type="match status" value="1"/>
</dbReference>
<name>A0ABX2CPB7_9BRAD</name>
<protein>
    <submittedName>
        <fullName evidence="11">Radical SAM protein</fullName>
    </submittedName>
</protein>
<evidence type="ECO:0000256" key="3">
    <source>
        <dbReference type="ARBA" id="ARBA00008703"/>
    </source>
</evidence>
<dbReference type="InterPro" id="IPR003739">
    <property type="entry name" value="Lys_aminomutase/Glu_NH3_mut"/>
</dbReference>
<evidence type="ECO:0000313" key="12">
    <source>
        <dbReference type="Proteomes" id="UP000886476"/>
    </source>
</evidence>
<evidence type="ECO:0000256" key="9">
    <source>
        <dbReference type="ARBA" id="ARBA00023014"/>
    </source>
</evidence>
<accession>A0ABX2CPB7</accession>
<keyword evidence="8" id="KW-0408">Iron</keyword>
<evidence type="ECO:0000256" key="6">
    <source>
        <dbReference type="ARBA" id="ARBA00022723"/>
    </source>
</evidence>
<dbReference type="SFLD" id="SFLDS00029">
    <property type="entry name" value="Radical_SAM"/>
    <property type="match status" value="1"/>
</dbReference>
<evidence type="ECO:0000259" key="10">
    <source>
        <dbReference type="PROSITE" id="PS51918"/>
    </source>
</evidence>
<sequence length="374" mass="43069">MTQLQINKMFSAISMKEGLRPVKVTPFYERKLNEEVAALGNYLGPLHRLAFPTQERVSLRAPNEVKDFVDDRSNARGCTNKTSIVRKYADRALFLTTSDCFGHCQYCFRTDVLGENASIDEKGGQDAELEQLVEYLRSQPEVTEVILSGGDPLILPASRLDAMIERIRSVPSVKSIRIHTRAIVYEPKAFTAEKIDILAKYNLRVIFHIVHPYEICEEVAEKIAELQRRKIRLYNQFPLLRNTNDHQLVLHRLLERLDVMGVRNLSIFIPDPINFSAAFRVRLSRVWHIADQLNLFSPSWINSTRFVLDSPFGKVRREQYSETNSETDVVVFLREGCSIPFPDFPEHLDVTGDLELMLWRENRRGVHRSAPGED</sequence>
<evidence type="ECO:0000256" key="7">
    <source>
        <dbReference type="ARBA" id="ARBA00022898"/>
    </source>
</evidence>
<comment type="similarity">
    <text evidence="3">Belongs to the radical SAM superfamily. KamA family.</text>
</comment>
<evidence type="ECO:0000256" key="8">
    <source>
        <dbReference type="ARBA" id="ARBA00023004"/>
    </source>
</evidence>
<evidence type="ECO:0000256" key="4">
    <source>
        <dbReference type="ARBA" id="ARBA00022485"/>
    </source>
</evidence>